<dbReference type="InterPro" id="IPR003020">
    <property type="entry name" value="HCO3_transpt_euk"/>
</dbReference>
<keyword evidence="8" id="KW-1185">Reference proteome</keyword>
<evidence type="ECO:0000313" key="8">
    <source>
        <dbReference type="Proteomes" id="UP000002630"/>
    </source>
</evidence>
<dbReference type="PANTHER" id="PTHR11453:SF127">
    <property type="entry name" value="SOLUTE CARRIER FAMILY 4 MEMBER 11"/>
    <property type="match status" value="1"/>
</dbReference>
<keyword evidence="4 5" id="KW-0472">Membrane</keyword>
<dbReference type="Pfam" id="PF00955">
    <property type="entry name" value="HCO3_cotransp"/>
    <property type="match status" value="1"/>
</dbReference>
<organism evidence="7 8">
    <name type="scientific">Ectocarpus siliculosus</name>
    <name type="common">Brown alga</name>
    <name type="synonym">Conferva siliculosa</name>
    <dbReference type="NCBI Taxonomy" id="2880"/>
    <lineage>
        <taxon>Eukaryota</taxon>
        <taxon>Sar</taxon>
        <taxon>Stramenopiles</taxon>
        <taxon>Ochrophyta</taxon>
        <taxon>PX clade</taxon>
        <taxon>Phaeophyceae</taxon>
        <taxon>Ectocarpales</taxon>
        <taxon>Ectocarpaceae</taxon>
        <taxon>Ectocarpus</taxon>
    </lineage>
</organism>
<dbReference type="GO" id="GO:0005886">
    <property type="term" value="C:plasma membrane"/>
    <property type="evidence" value="ECO:0007669"/>
    <property type="project" value="TreeGrafter"/>
</dbReference>
<evidence type="ECO:0000256" key="4">
    <source>
        <dbReference type="ARBA" id="ARBA00023136"/>
    </source>
</evidence>
<dbReference type="OrthoDB" id="1735926at2759"/>
<dbReference type="PANTHER" id="PTHR11453">
    <property type="entry name" value="ANION EXCHANGE PROTEIN"/>
    <property type="match status" value="1"/>
</dbReference>
<comment type="subcellular location">
    <subcellularLocation>
        <location evidence="1">Membrane</location>
        <topology evidence="1">Multi-pass membrane protein</topology>
    </subcellularLocation>
</comment>
<dbReference type="AlphaFoldDB" id="D7FLB7"/>
<keyword evidence="2 5" id="KW-0812">Transmembrane</keyword>
<feature type="domain" description="Bicarbonate transporter-like transmembrane" evidence="6">
    <location>
        <begin position="1"/>
        <end position="90"/>
    </location>
</feature>
<dbReference type="InterPro" id="IPR011531">
    <property type="entry name" value="HCO3_transpt-like_TM_dom"/>
</dbReference>
<keyword evidence="3 5" id="KW-1133">Transmembrane helix</keyword>
<dbReference type="GO" id="GO:0006820">
    <property type="term" value="P:monoatomic anion transport"/>
    <property type="evidence" value="ECO:0007669"/>
    <property type="project" value="InterPro"/>
</dbReference>
<feature type="transmembrane region" description="Helical" evidence="5">
    <location>
        <begin position="29"/>
        <end position="51"/>
    </location>
</feature>
<evidence type="ECO:0000259" key="6">
    <source>
        <dbReference type="Pfam" id="PF00955"/>
    </source>
</evidence>
<protein>
    <recommendedName>
        <fullName evidence="6">Bicarbonate transporter-like transmembrane domain-containing protein</fullName>
    </recommendedName>
</protein>
<dbReference type="GO" id="GO:0050801">
    <property type="term" value="P:monoatomic ion homeostasis"/>
    <property type="evidence" value="ECO:0007669"/>
    <property type="project" value="TreeGrafter"/>
</dbReference>
<dbReference type="GO" id="GO:0005452">
    <property type="term" value="F:solute:inorganic anion antiporter activity"/>
    <property type="evidence" value="ECO:0007669"/>
    <property type="project" value="InterPro"/>
</dbReference>
<dbReference type="InParanoid" id="D7FLB7"/>
<gene>
    <name evidence="7" type="ORF">Esi_1587_0001</name>
</gene>
<sequence length="93" mass="10251">MSGNAFLVRCKEVFVDRKLLRSESDIKKVGFGTAAKYTAVQAAMLTLLWTLKSFERTALFFPSVIGLLIVVRLVALPKMFTPKDLSELDAAVG</sequence>
<evidence type="ECO:0000313" key="7">
    <source>
        <dbReference type="EMBL" id="CBJ34229.1"/>
    </source>
</evidence>
<dbReference type="EMBL" id="FN649760">
    <property type="protein sequence ID" value="CBJ34229.1"/>
    <property type="molecule type" value="Genomic_DNA"/>
</dbReference>
<evidence type="ECO:0000256" key="1">
    <source>
        <dbReference type="ARBA" id="ARBA00004141"/>
    </source>
</evidence>
<dbReference type="Proteomes" id="UP000002630">
    <property type="component" value="Unassembled WGS sequence"/>
</dbReference>
<accession>D7FLB7</accession>
<reference evidence="7 8" key="1">
    <citation type="journal article" date="2010" name="Nature">
        <title>The Ectocarpus genome and the independent evolution of multicellularity in brown algae.</title>
        <authorList>
            <person name="Cock J.M."/>
            <person name="Sterck L."/>
            <person name="Rouze P."/>
            <person name="Scornet D."/>
            <person name="Allen A.E."/>
            <person name="Amoutzias G."/>
            <person name="Anthouard V."/>
            <person name="Artiguenave F."/>
            <person name="Aury J.M."/>
            <person name="Badger J.H."/>
            <person name="Beszteri B."/>
            <person name="Billiau K."/>
            <person name="Bonnet E."/>
            <person name="Bothwell J.H."/>
            <person name="Bowler C."/>
            <person name="Boyen C."/>
            <person name="Brownlee C."/>
            <person name="Carrano C.J."/>
            <person name="Charrier B."/>
            <person name="Cho G.Y."/>
            <person name="Coelho S.M."/>
            <person name="Collen J."/>
            <person name="Corre E."/>
            <person name="Da Silva C."/>
            <person name="Delage L."/>
            <person name="Delaroque N."/>
            <person name="Dittami S.M."/>
            <person name="Doulbeau S."/>
            <person name="Elias M."/>
            <person name="Farnham G."/>
            <person name="Gachon C.M."/>
            <person name="Gschloessl B."/>
            <person name="Heesch S."/>
            <person name="Jabbari K."/>
            <person name="Jubin C."/>
            <person name="Kawai H."/>
            <person name="Kimura K."/>
            <person name="Kloareg B."/>
            <person name="Kupper F.C."/>
            <person name="Lang D."/>
            <person name="Le Bail A."/>
            <person name="Leblanc C."/>
            <person name="Lerouge P."/>
            <person name="Lohr M."/>
            <person name="Lopez P.J."/>
            <person name="Martens C."/>
            <person name="Maumus F."/>
            <person name="Michel G."/>
            <person name="Miranda-Saavedra D."/>
            <person name="Morales J."/>
            <person name="Moreau H."/>
            <person name="Motomura T."/>
            <person name="Nagasato C."/>
            <person name="Napoli C.A."/>
            <person name="Nelson D.R."/>
            <person name="Nyvall-Collen P."/>
            <person name="Peters A.F."/>
            <person name="Pommier C."/>
            <person name="Potin P."/>
            <person name="Poulain J."/>
            <person name="Quesneville H."/>
            <person name="Read B."/>
            <person name="Rensing S.A."/>
            <person name="Ritter A."/>
            <person name="Rousvoal S."/>
            <person name="Samanta M."/>
            <person name="Samson G."/>
            <person name="Schroeder D.C."/>
            <person name="Segurens B."/>
            <person name="Strittmatter M."/>
            <person name="Tonon T."/>
            <person name="Tregear J.W."/>
            <person name="Valentin K."/>
            <person name="von Dassow P."/>
            <person name="Yamagishi T."/>
            <person name="Van de Peer Y."/>
            <person name="Wincker P."/>
        </authorList>
    </citation>
    <scope>NUCLEOTIDE SEQUENCE [LARGE SCALE GENOMIC DNA]</scope>
    <source>
        <strain evidence="8">Ec32 / CCAP1310/4</strain>
    </source>
</reference>
<feature type="transmembrane region" description="Helical" evidence="5">
    <location>
        <begin position="57"/>
        <end position="75"/>
    </location>
</feature>
<dbReference type="STRING" id="2880.D7FLB7"/>
<evidence type="ECO:0000256" key="2">
    <source>
        <dbReference type="ARBA" id="ARBA00022692"/>
    </source>
</evidence>
<name>D7FLB7_ECTSI</name>
<proteinExistence type="predicted"/>
<evidence type="ECO:0000256" key="3">
    <source>
        <dbReference type="ARBA" id="ARBA00022989"/>
    </source>
</evidence>
<evidence type="ECO:0000256" key="5">
    <source>
        <dbReference type="SAM" id="Phobius"/>
    </source>
</evidence>